<proteinExistence type="predicted"/>
<keyword evidence="2 4" id="KW-0547">Nucleotide-binding</keyword>
<dbReference type="OrthoDB" id="24041at2"/>
<accession>A0A2A9E9G8</accession>
<dbReference type="PROSITE" id="PS50975">
    <property type="entry name" value="ATP_GRASP"/>
    <property type="match status" value="1"/>
</dbReference>
<evidence type="ECO:0000313" key="7">
    <source>
        <dbReference type="Proteomes" id="UP000225548"/>
    </source>
</evidence>
<dbReference type="Gene3D" id="3.40.50.20">
    <property type="match status" value="1"/>
</dbReference>
<dbReference type="PANTHER" id="PTHR43585:SF2">
    <property type="entry name" value="ATP-GRASP ENZYME FSQD"/>
    <property type="match status" value="1"/>
</dbReference>
<dbReference type="Gene3D" id="3.30.470.20">
    <property type="entry name" value="ATP-grasp fold, B domain"/>
    <property type="match status" value="1"/>
</dbReference>
<dbReference type="AlphaFoldDB" id="A0A2A9E9G8"/>
<keyword evidence="3 4" id="KW-0067">ATP-binding</keyword>
<keyword evidence="7" id="KW-1185">Reference proteome</keyword>
<reference evidence="6 7" key="1">
    <citation type="submission" date="2017-10" db="EMBL/GenBank/DDBJ databases">
        <title>Sequencing the genomes of 1000 actinobacteria strains.</title>
        <authorList>
            <person name="Klenk H.-P."/>
        </authorList>
    </citation>
    <scope>NUCLEOTIDE SEQUENCE [LARGE SCALE GENOMIC DNA]</scope>
    <source>
        <strain evidence="6 7">DSM 18966</strain>
    </source>
</reference>
<dbReference type="SUPFAM" id="SSF56059">
    <property type="entry name" value="Glutathione synthetase ATP-binding domain-like"/>
    <property type="match status" value="1"/>
</dbReference>
<dbReference type="InterPro" id="IPR048764">
    <property type="entry name" value="PylC_N"/>
</dbReference>
<evidence type="ECO:0000259" key="5">
    <source>
        <dbReference type="PROSITE" id="PS50975"/>
    </source>
</evidence>
<gene>
    <name evidence="6" type="ORF">ATL42_2877</name>
</gene>
<dbReference type="GO" id="GO:0005524">
    <property type="term" value="F:ATP binding"/>
    <property type="evidence" value="ECO:0007669"/>
    <property type="project" value="UniProtKB-UniRule"/>
</dbReference>
<feature type="domain" description="ATP-grasp" evidence="5">
    <location>
        <begin position="104"/>
        <end position="300"/>
    </location>
</feature>
<evidence type="ECO:0000313" key="6">
    <source>
        <dbReference type="EMBL" id="PFG34945.1"/>
    </source>
</evidence>
<organism evidence="6 7">
    <name type="scientific">Sanguibacter antarcticus</name>
    <dbReference type="NCBI Taxonomy" id="372484"/>
    <lineage>
        <taxon>Bacteria</taxon>
        <taxon>Bacillati</taxon>
        <taxon>Actinomycetota</taxon>
        <taxon>Actinomycetes</taxon>
        <taxon>Micrococcales</taxon>
        <taxon>Sanguibacteraceae</taxon>
        <taxon>Sanguibacter</taxon>
    </lineage>
</organism>
<name>A0A2A9E9G8_9MICO</name>
<protein>
    <submittedName>
        <fullName evidence="6">Carbamoyl-phosphate synthase large subunit</fullName>
    </submittedName>
</protein>
<evidence type="ECO:0000256" key="3">
    <source>
        <dbReference type="ARBA" id="ARBA00022840"/>
    </source>
</evidence>
<dbReference type="InterPro" id="IPR013815">
    <property type="entry name" value="ATP_grasp_subdomain_1"/>
</dbReference>
<dbReference type="GO" id="GO:0046872">
    <property type="term" value="F:metal ion binding"/>
    <property type="evidence" value="ECO:0007669"/>
    <property type="project" value="InterPro"/>
</dbReference>
<dbReference type="GO" id="GO:0016874">
    <property type="term" value="F:ligase activity"/>
    <property type="evidence" value="ECO:0007669"/>
    <property type="project" value="UniProtKB-KW"/>
</dbReference>
<dbReference type="Proteomes" id="UP000225548">
    <property type="component" value="Unassembled WGS sequence"/>
</dbReference>
<sequence length="342" mass="36318">MTRTEHSPATPEPGCTVLVTGAGGPAGVSIVRSLLAVPDVTVLASDMDAFASGLYLVPAGRRHLVRPGLAPDFVDHLLALCRDTGVDVLFPTVDVELVPVARRRDEFAAIGVAVASPSLDTLEHTLDKYLLAQRCAGPDLPVPRTELLGVAYDWEYPVIVKPRSGSGSRGVHLVEDEAALRALGTDASQIVQENLPGEEYSVDVLADLDGRVLAAVPRSRLRVDSGVSVAGRTIKDDELQRTATAVAARVGLTTVANVQLRRRADGTAALLEVNPRFPGAMPLTIAAGVDMPRLCLDMVLGRPLPASLPFRELANVRYLEDVFLDPAEILPDLAPSDVLDLA</sequence>
<comment type="caution">
    <text evidence="6">The sequence shown here is derived from an EMBL/GenBank/DDBJ whole genome shotgun (WGS) entry which is preliminary data.</text>
</comment>
<evidence type="ECO:0000256" key="4">
    <source>
        <dbReference type="PROSITE-ProRule" id="PRU00409"/>
    </source>
</evidence>
<dbReference type="InterPro" id="IPR036291">
    <property type="entry name" value="NAD(P)-bd_dom_sf"/>
</dbReference>
<dbReference type="InterPro" id="IPR052032">
    <property type="entry name" value="ATP-dep_AA_Ligase"/>
</dbReference>
<dbReference type="RefSeq" id="WP_098455898.1">
    <property type="nucleotide sequence ID" value="NZ_PDJG01000001.1"/>
</dbReference>
<dbReference type="Pfam" id="PF15632">
    <property type="entry name" value="ATPgrasp_Ter"/>
    <property type="match status" value="1"/>
</dbReference>
<dbReference type="Pfam" id="PF21360">
    <property type="entry name" value="PylC-like_N"/>
    <property type="match status" value="1"/>
</dbReference>
<dbReference type="SUPFAM" id="SSF51735">
    <property type="entry name" value="NAD(P)-binding Rossmann-fold domains"/>
    <property type="match status" value="1"/>
</dbReference>
<evidence type="ECO:0000256" key="1">
    <source>
        <dbReference type="ARBA" id="ARBA00022598"/>
    </source>
</evidence>
<dbReference type="Gene3D" id="3.30.1490.20">
    <property type="entry name" value="ATP-grasp fold, A domain"/>
    <property type="match status" value="1"/>
</dbReference>
<evidence type="ECO:0000256" key="2">
    <source>
        <dbReference type="ARBA" id="ARBA00022741"/>
    </source>
</evidence>
<dbReference type="InterPro" id="IPR011761">
    <property type="entry name" value="ATP-grasp"/>
</dbReference>
<dbReference type="PANTHER" id="PTHR43585">
    <property type="entry name" value="FUMIPYRROLE BIOSYNTHESIS PROTEIN C"/>
    <property type="match status" value="1"/>
</dbReference>
<dbReference type="EMBL" id="PDJG01000001">
    <property type="protein sequence ID" value="PFG34945.1"/>
    <property type="molecule type" value="Genomic_DNA"/>
</dbReference>
<keyword evidence="1" id="KW-0436">Ligase</keyword>